<accession>A0A4V5NEI0</accession>
<keyword evidence="3" id="KW-1185">Reference proteome</keyword>
<dbReference type="AlphaFoldDB" id="A0A4V5NEI0"/>
<evidence type="ECO:0000313" key="2">
    <source>
        <dbReference type="EMBL" id="TKA66979.1"/>
    </source>
</evidence>
<name>A0A4V5NEI0_9PEZI</name>
<reference evidence="2 3" key="1">
    <citation type="submission" date="2017-03" db="EMBL/GenBank/DDBJ databases">
        <title>Genomes of endolithic fungi from Antarctica.</title>
        <authorList>
            <person name="Coleine C."/>
            <person name="Masonjones S."/>
            <person name="Stajich J.E."/>
        </authorList>
    </citation>
    <scope>NUCLEOTIDE SEQUENCE [LARGE SCALE GENOMIC DNA]</scope>
    <source>
        <strain evidence="2 3">CCFEE 5187</strain>
    </source>
</reference>
<organism evidence="2 3">
    <name type="scientific">Cryomyces minteri</name>
    <dbReference type="NCBI Taxonomy" id="331657"/>
    <lineage>
        <taxon>Eukaryota</taxon>
        <taxon>Fungi</taxon>
        <taxon>Dikarya</taxon>
        <taxon>Ascomycota</taxon>
        <taxon>Pezizomycotina</taxon>
        <taxon>Dothideomycetes</taxon>
        <taxon>Dothideomycetes incertae sedis</taxon>
        <taxon>Cryomyces</taxon>
    </lineage>
</organism>
<dbReference type="EMBL" id="NAJN01000961">
    <property type="protein sequence ID" value="TKA66979.1"/>
    <property type="molecule type" value="Genomic_DNA"/>
</dbReference>
<proteinExistence type="predicted"/>
<gene>
    <name evidence="2" type="ORF">B0A49_07153</name>
</gene>
<evidence type="ECO:0000313" key="3">
    <source>
        <dbReference type="Proteomes" id="UP000308768"/>
    </source>
</evidence>
<evidence type="ECO:0000256" key="1">
    <source>
        <dbReference type="SAM" id="MobiDB-lite"/>
    </source>
</evidence>
<protein>
    <submittedName>
        <fullName evidence="2">Uncharacterized protein</fullName>
    </submittedName>
</protein>
<dbReference type="Proteomes" id="UP000308768">
    <property type="component" value="Unassembled WGS sequence"/>
</dbReference>
<feature type="region of interest" description="Disordered" evidence="1">
    <location>
        <begin position="346"/>
        <end position="399"/>
    </location>
</feature>
<sequence length="399" mass="44488">MADQSEPSVEEFIGMLIEQAESAGDFLTTSRSNFHDLFPSQSFASMWSDASLSDKTSSIFLEADLTFHIQSIDAEVARLGFIKARLDSTSLDPTLVTTVSNILDARLKAAGCSAAAFDRSELKNLRVKVAYLNHLLEKKKQRDHPRPCFAIHVVTALHLNGRPQLRHMRTLFPPLCASWLEFQRILSDATATWQAAEAGHPHGYTLGSGKWMYYVVRNNIPSRDYTSLVNEAGYSRMHKLVREERVGLLFWHELVARASLALKAESIALADRQSSNPDEEPVDQNGQPYFERFFDFPADCDKAYMGPPRPCPPVFPNPALLRALAAEETLVKERIDSGACVSPDFPPVSTSAHPAADVSAVSPVDGLRQRATQHRQMSEEQEEAMRRETERCVSPLSDT</sequence>
<comment type="caution">
    <text evidence="2">The sequence shown here is derived from an EMBL/GenBank/DDBJ whole genome shotgun (WGS) entry which is preliminary data.</text>
</comment>